<dbReference type="EC" id="2.7.7.65" evidence="4"/>
<evidence type="ECO:0000256" key="4">
    <source>
        <dbReference type="ARBA" id="ARBA00012528"/>
    </source>
</evidence>
<evidence type="ECO:0000256" key="8">
    <source>
        <dbReference type="ARBA" id="ARBA00022692"/>
    </source>
</evidence>
<proteinExistence type="predicted"/>
<dbReference type="EMBL" id="PJRP01000001">
    <property type="protein sequence ID" value="PLQ01866.1"/>
    <property type="molecule type" value="Genomic_DNA"/>
</dbReference>
<dbReference type="SUPFAM" id="SSF55073">
    <property type="entry name" value="Nucleotide cyclase"/>
    <property type="match status" value="1"/>
</dbReference>
<keyword evidence="10" id="KW-0547">Nucleotide-binding</keyword>
<dbReference type="InterPro" id="IPR033416">
    <property type="entry name" value="CHASE7"/>
</dbReference>
<dbReference type="GO" id="GO:0005886">
    <property type="term" value="C:plasma membrane"/>
    <property type="evidence" value="ECO:0007669"/>
    <property type="project" value="UniProtKB-SubCell"/>
</dbReference>
<dbReference type="SMART" id="SM00267">
    <property type="entry name" value="GGDEF"/>
    <property type="match status" value="1"/>
</dbReference>
<comment type="pathway">
    <text evidence="2">Glycan metabolism; bacterial cellulose biosynthesis.</text>
</comment>
<keyword evidence="7" id="KW-0808">Transferase</keyword>
<evidence type="ECO:0000313" key="21">
    <source>
        <dbReference type="EMBL" id="PLQ01866.1"/>
    </source>
</evidence>
<gene>
    <name evidence="21" type="ORF">CYJ10_00725</name>
</gene>
<evidence type="ECO:0000256" key="14">
    <source>
        <dbReference type="ARBA" id="ARBA00023136"/>
    </source>
</evidence>
<reference evidence="21 22" key="1">
    <citation type="submission" date="2017-12" db="EMBL/GenBank/DDBJ databases">
        <title>Genome sequence of the active heterotrophic nitrifier-denitrifier, Cupriavidus pauculus UM1.</title>
        <authorList>
            <person name="Putonti C."/>
            <person name="Castignetti D."/>
        </authorList>
    </citation>
    <scope>NUCLEOTIDE SEQUENCE [LARGE SCALE GENOMIC DNA]</scope>
    <source>
        <strain evidence="21 22">UM1</strain>
    </source>
</reference>
<feature type="compositionally biased region" description="Basic and acidic residues" evidence="18">
    <location>
        <begin position="421"/>
        <end position="438"/>
    </location>
</feature>
<evidence type="ECO:0000256" key="11">
    <source>
        <dbReference type="ARBA" id="ARBA00022842"/>
    </source>
</evidence>
<dbReference type="Gene3D" id="3.30.450.20">
    <property type="entry name" value="PAS domain"/>
    <property type="match status" value="1"/>
</dbReference>
<dbReference type="PANTHER" id="PTHR45138">
    <property type="entry name" value="REGULATORY COMPONENTS OF SENSORY TRANSDUCTION SYSTEM"/>
    <property type="match status" value="1"/>
</dbReference>
<evidence type="ECO:0000256" key="5">
    <source>
        <dbReference type="ARBA" id="ARBA00022475"/>
    </source>
</evidence>
<keyword evidence="14 19" id="KW-0472">Membrane</keyword>
<organism evidence="21 22">
    <name type="scientific">Cupriavidus pauculus</name>
    <dbReference type="NCBI Taxonomy" id="82633"/>
    <lineage>
        <taxon>Bacteria</taxon>
        <taxon>Pseudomonadati</taxon>
        <taxon>Pseudomonadota</taxon>
        <taxon>Betaproteobacteria</taxon>
        <taxon>Burkholderiales</taxon>
        <taxon>Burkholderiaceae</taxon>
        <taxon>Cupriavidus</taxon>
    </lineage>
</organism>
<dbReference type="NCBIfam" id="TIGR00254">
    <property type="entry name" value="GGDEF"/>
    <property type="match status" value="1"/>
</dbReference>
<comment type="subcellular location">
    <subcellularLocation>
        <location evidence="1">Cell inner membrane</location>
        <topology evidence="1">Multi-pass membrane protein</topology>
    </subcellularLocation>
</comment>
<dbReference type="GO" id="GO:0052621">
    <property type="term" value="F:diguanylate cyclase activity"/>
    <property type="evidence" value="ECO:0007669"/>
    <property type="project" value="UniProtKB-EC"/>
</dbReference>
<feature type="transmembrane region" description="Helical" evidence="19">
    <location>
        <begin position="366"/>
        <end position="387"/>
    </location>
</feature>
<dbReference type="RefSeq" id="WP_101679672.1">
    <property type="nucleotide sequence ID" value="NZ_PJRP01000001.1"/>
</dbReference>
<feature type="domain" description="GGDEF" evidence="20">
    <location>
        <begin position="451"/>
        <end position="594"/>
    </location>
</feature>
<dbReference type="AlphaFoldDB" id="A0A2N5CHZ5"/>
<evidence type="ECO:0000259" key="20">
    <source>
        <dbReference type="PROSITE" id="PS50887"/>
    </source>
</evidence>
<evidence type="ECO:0000256" key="17">
    <source>
        <dbReference type="ARBA" id="ARBA00045634"/>
    </source>
</evidence>
<dbReference type="PROSITE" id="PS50887">
    <property type="entry name" value="GGDEF"/>
    <property type="match status" value="1"/>
</dbReference>
<dbReference type="InterPro" id="IPR029787">
    <property type="entry name" value="Nucleotide_cyclase"/>
</dbReference>
<dbReference type="FunFam" id="3.30.70.270:FF:000001">
    <property type="entry name" value="Diguanylate cyclase domain protein"/>
    <property type="match status" value="1"/>
</dbReference>
<comment type="catalytic activity">
    <reaction evidence="16">
        <text>2 GTP = 3',3'-c-di-GMP + 2 diphosphate</text>
        <dbReference type="Rhea" id="RHEA:24898"/>
        <dbReference type="ChEBI" id="CHEBI:33019"/>
        <dbReference type="ChEBI" id="CHEBI:37565"/>
        <dbReference type="ChEBI" id="CHEBI:58805"/>
        <dbReference type="EC" id="2.7.7.65"/>
    </reaction>
</comment>
<dbReference type="UniPathway" id="UPA00694"/>
<keyword evidence="9" id="KW-0479">Metal-binding</keyword>
<accession>A0A2N5CHZ5</accession>
<evidence type="ECO:0000256" key="6">
    <source>
        <dbReference type="ARBA" id="ARBA00022519"/>
    </source>
</evidence>
<dbReference type="Pfam" id="PF00990">
    <property type="entry name" value="GGDEF"/>
    <property type="match status" value="1"/>
</dbReference>
<keyword evidence="11" id="KW-0460">Magnesium</keyword>
<dbReference type="GO" id="GO:0030244">
    <property type="term" value="P:cellulose biosynthetic process"/>
    <property type="evidence" value="ECO:0007669"/>
    <property type="project" value="UniProtKB-KW"/>
</dbReference>
<sequence>MSWRKLLPRPRWLPRAALMHPHRVVIVGFGLAMLLMLIVGARDLYLLRERVLSSRQHELTLRALGGEAVFAAERSKLIFVRDYAQQLITLYDSGAAQTDPAVERAFAQRNDRIWQMDVPLGDSPVIGTAPALLDELEGFQRRDADLRADLYAARQLSHVLGLSLRLRDGEDANGTVSYISSNGLYVTYPPLALDKAPALFKRFSHISYYRDMLPERDAARDIRWTRVYTQFESTQLRTTLSIPVYVADRFRGVVAVDVELSRLRDLIGVPEDAGTTRFLMDYRGGIIASSQHNVRIDMRWPDDVGPAWRGVPPQELFQSGAGIRHVDDQYLIYQPVGQRGNWLMVETFSNTDVWRAVLQRTSTPLLSIWLALPLLMFITLRVVTLLFRHYVAAGETLQRLAETDPLTALANRRHFGEAFARESARRQRERGSAARDDGATDGGPVDASTASPLSMLMIDIDFFKRVNDRWGHASGDHVLVALADVLRRNLREVDLPARLGGEEFAVLLPQTTLADAMATAERLRAAVQGTAVAPAPDAPPPGEGDGPIHFTVSIGVAEAESDDCRTLDAMLATADRRLYAAKQAGRNQVCAADAPAGNTVAPTVQG</sequence>
<keyword evidence="12" id="KW-0135">Cellulose biosynthesis</keyword>
<dbReference type="Proteomes" id="UP000234341">
    <property type="component" value="Unassembled WGS sequence"/>
</dbReference>
<dbReference type="CDD" id="cd01949">
    <property type="entry name" value="GGDEF"/>
    <property type="match status" value="1"/>
</dbReference>
<evidence type="ECO:0000256" key="13">
    <source>
        <dbReference type="ARBA" id="ARBA00022989"/>
    </source>
</evidence>
<dbReference type="Pfam" id="PF17151">
    <property type="entry name" value="CHASE7"/>
    <property type="match status" value="1"/>
</dbReference>
<evidence type="ECO:0000256" key="1">
    <source>
        <dbReference type="ARBA" id="ARBA00004429"/>
    </source>
</evidence>
<dbReference type="GO" id="GO:0000166">
    <property type="term" value="F:nucleotide binding"/>
    <property type="evidence" value="ECO:0007669"/>
    <property type="project" value="UniProtKB-KW"/>
</dbReference>
<evidence type="ECO:0000256" key="19">
    <source>
        <dbReference type="SAM" id="Phobius"/>
    </source>
</evidence>
<comment type="caution">
    <text evidence="21">The sequence shown here is derived from an EMBL/GenBank/DDBJ whole genome shotgun (WGS) entry which is preliminary data.</text>
</comment>
<feature type="region of interest" description="Disordered" evidence="18">
    <location>
        <begin position="421"/>
        <end position="447"/>
    </location>
</feature>
<evidence type="ECO:0000313" key="22">
    <source>
        <dbReference type="Proteomes" id="UP000234341"/>
    </source>
</evidence>
<evidence type="ECO:0000256" key="15">
    <source>
        <dbReference type="ARBA" id="ARBA00031311"/>
    </source>
</evidence>
<evidence type="ECO:0000256" key="3">
    <source>
        <dbReference type="ARBA" id="ARBA00011738"/>
    </source>
</evidence>
<comment type="subunit">
    <text evidence="3">Homodimer.</text>
</comment>
<evidence type="ECO:0000256" key="2">
    <source>
        <dbReference type="ARBA" id="ARBA00005186"/>
    </source>
</evidence>
<dbReference type="InterPro" id="IPR000160">
    <property type="entry name" value="GGDEF_dom"/>
</dbReference>
<keyword evidence="13 19" id="KW-1133">Transmembrane helix</keyword>
<name>A0A2N5CHZ5_9BURK</name>
<dbReference type="PANTHER" id="PTHR45138:SF9">
    <property type="entry name" value="DIGUANYLATE CYCLASE DGCM-RELATED"/>
    <property type="match status" value="1"/>
</dbReference>
<dbReference type="InterPro" id="IPR050469">
    <property type="entry name" value="Diguanylate_Cyclase"/>
</dbReference>
<evidence type="ECO:0000256" key="12">
    <source>
        <dbReference type="ARBA" id="ARBA00022916"/>
    </source>
</evidence>
<dbReference type="OrthoDB" id="9813903at2"/>
<comment type="function">
    <text evidence="17">Catalyzes the synthesis of cyclic-di-GMP (c-di-GMP) via the condensation of 2 GTP molecules. Cyclic-di-GMP is a second messenger which controls cell surface-associated traits in bacteria. Involved in the regulation of cellulose production.</text>
</comment>
<keyword evidence="8 19" id="KW-0812">Transmembrane</keyword>
<dbReference type="UniPathway" id="UPA00599"/>
<evidence type="ECO:0000256" key="10">
    <source>
        <dbReference type="ARBA" id="ARBA00022741"/>
    </source>
</evidence>
<evidence type="ECO:0000256" key="16">
    <source>
        <dbReference type="ARBA" id="ARBA00034247"/>
    </source>
</evidence>
<dbReference type="GO" id="GO:0046872">
    <property type="term" value="F:metal ion binding"/>
    <property type="evidence" value="ECO:0007669"/>
    <property type="project" value="UniProtKB-KW"/>
</dbReference>
<keyword evidence="5" id="KW-1003">Cell membrane</keyword>
<evidence type="ECO:0000256" key="9">
    <source>
        <dbReference type="ARBA" id="ARBA00022723"/>
    </source>
</evidence>
<keyword evidence="6" id="KW-0997">Cell inner membrane</keyword>
<protein>
    <recommendedName>
        <fullName evidence="4">diguanylate cyclase</fullName>
        <ecNumber evidence="4">2.7.7.65</ecNumber>
    </recommendedName>
    <alternativeName>
        <fullName evidence="15">Cellulose synthesis regulatory protein</fullName>
    </alternativeName>
</protein>
<evidence type="ECO:0000256" key="7">
    <source>
        <dbReference type="ARBA" id="ARBA00022679"/>
    </source>
</evidence>
<evidence type="ECO:0000256" key="18">
    <source>
        <dbReference type="SAM" id="MobiDB-lite"/>
    </source>
</evidence>
<dbReference type="Gene3D" id="3.30.70.270">
    <property type="match status" value="1"/>
</dbReference>
<dbReference type="InterPro" id="IPR043128">
    <property type="entry name" value="Rev_trsase/Diguanyl_cyclase"/>
</dbReference>